<keyword evidence="1" id="KW-0808">Transferase</keyword>
<keyword evidence="5" id="KW-0418">Kinase</keyword>
<dbReference type="RefSeq" id="WP_331927640.1">
    <property type="nucleotide sequence ID" value="NZ_JBEPLU010000001.1"/>
</dbReference>
<organism evidence="5 6">
    <name type="scientific">Phenylobacterium koreense</name>
    <dbReference type="NCBI Taxonomy" id="266125"/>
    <lineage>
        <taxon>Bacteria</taxon>
        <taxon>Pseudomonadati</taxon>
        <taxon>Pseudomonadota</taxon>
        <taxon>Alphaproteobacteria</taxon>
        <taxon>Caulobacterales</taxon>
        <taxon>Caulobacteraceae</taxon>
        <taxon>Phenylobacterium</taxon>
    </lineage>
</organism>
<dbReference type="CDD" id="cd02523">
    <property type="entry name" value="PC_cytidylyltransferase"/>
    <property type="match status" value="1"/>
</dbReference>
<evidence type="ECO:0000256" key="3">
    <source>
        <dbReference type="ARBA" id="ARBA00022842"/>
    </source>
</evidence>
<evidence type="ECO:0000256" key="1">
    <source>
        <dbReference type="ARBA" id="ARBA00022679"/>
    </source>
</evidence>
<dbReference type="Pfam" id="PF12804">
    <property type="entry name" value="NTP_transf_3"/>
    <property type="match status" value="1"/>
</dbReference>
<evidence type="ECO:0000256" key="2">
    <source>
        <dbReference type="ARBA" id="ARBA00022695"/>
    </source>
</evidence>
<evidence type="ECO:0000313" key="6">
    <source>
        <dbReference type="Proteomes" id="UP001549110"/>
    </source>
</evidence>
<evidence type="ECO:0000259" key="4">
    <source>
        <dbReference type="Pfam" id="PF12804"/>
    </source>
</evidence>
<dbReference type="InterPro" id="IPR025877">
    <property type="entry name" value="MobA-like_NTP_Trfase"/>
</dbReference>
<dbReference type="EMBL" id="JBEPLU010000001">
    <property type="protein sequence ID" value="MET3525214.1"/>
    <property type="molecule type" value="Genomic_DNA"/>
</dbReference>
<feature type="domain" description="MobA-like NTP transferase" evidence="4">
    <location>
        <begin position="10"/>
        <end position="137"/>
    </location>
</feature>
<keyword evidence="6" id="KW-1185">Reference proteome</keyword>
<dbReference type="Proteomes" id="UP001549110">
    <property type="component" value="Unassembled WGS sequence"/>
</dbReference>
<protein>
    <submittedName>
        <fullName evidence="5">Choline kinase</fullName>
    </submittedName>
</protein>
<dbReference type="PANTHER" id="PTHR43584">
    <property type="entry name" value="NUCLEOTIDYL TRANSFERASE"/>
    <property type="match status" value="1"/>
</dbReference>
<gene>
    <name evidence="5" type="ORF">ABID41_000309</name>
</gene>
<evidence type="ECO:0000313" key="5">
    <source>
        <dbReference type="EMBL" id="MET3525214.1"/>
    </source>
</evidence>
<keyword evidence="2" id="KW-0548">Nucleotidyltransferase</keyword>
<reference evidence="5 6" key="1">
    <citation type="submission" date="2024-06" db="EMBL/GenBank/DDBJ databases">
        <title>Genomic Encyclopedia of Type Strains, Phase IV (KMG-IV): sequencing the most valuable type-strain genomes for metagenomic binning, comparative biology and taxonomic classification.</title>
        <authorList>
            <person name="Goeker M."/>
        </authorList>
    </citation>
    <scope>NUCLEOTIDE SEQUENCE [LARGE SCALE GENOMIC DNA]</scope>
    <source>
        <strain evidence="5 6">DSM 17809</strain>
    </source>
</reference>
<keyword evidence="3" id="KW-0460">Magnesium</keyword>
<dbReference type="InterPro" id="IPR029044">
    <property type="entry name" value="Nucleotide-diphossugar_trans"/>
</dbReference>
<sequence length="260" mass="28726">MMLKTSVEKAIILSAGQGRRLSPLTDDRPKCLIDLAGKTVLHWQLQHLAQAGIKEVVVVTGFGADQVDAEIERLALPGMTVRTFFNPFYSVTDNLATCWMVREEMRGPFLLLNGDTLFEPAIAERLLAAPEAPITVTIDRKDSYDSDDMKVFTDGARLLAIGKTITLYDAESIGFLRFSTEGAAMFVAMVEEALRTPEGLKRWYLSAINEMAQAGDAVHVASIQGLEWAEMDFPEDVARNQQLTESWVEAEELAAAREVA</sequence>
<comment type="caution">
    <text evidence="5">The sequence shown here is derived from an EMBL/GenBank/DDBJ whole genome shotgun (WGS) entry which is preliminary data.</text>
</comment>
<dbReference type="GO" id="GO:0016301">
    <property type="term" value="F:kinase activity"/>
    <property type="evidence" value="ECO:0007669"/>
    <property type="project" value="UniProtKB-KW"/>
</dbReference>
<dbReference type="InterPro" id="IPR050065">
    <property type="entry name" value="GlmU-like"/>
</dbReference>
<proteinExistence type="predicted"/>
<accession>A0ABV2EDU6</accession>
<dbReference type="Gene3D" id="3.90.550.10">
    <property type="entry name" value="Spore Coat Polysaccharide Biosynthesis Protein SpsA, Chain A"/>
    <property type="match status" value="1"/>
</dbReference>
<dbReference type="SUPFAM" id="SSF53448">
    <property type="entry name" value="Nucleotide-diphospho-sugar transferases"/>
    <property type="match status" value="1"/>
</dbReference>
<name>A0ABV2EDU6_9CAUL</name>
<dbReference type="PANTHER" id="PTHR43584:SF8">
    <property type="entry name" value="N-ACETYLMURAMATE ALPHA-1-PHOSPHATE URIDYLYLTRANSFERASE"/>
    <property type="match status" value="1"/>
</dbReference>